<proteinExistence type="predicted"/>
<dbReference type="KEGG" id="cchv:BTM20_02940"/>
<dbReference type="Pfam" id="PF11148">
    <property type="entry name" value="DUF2922"/>
    <property type="match status" value="1"/>
</dbReference>
<gene>
    <name evidence="1" type="ORF">K4H94_02595</name>
</gene>
<dbReference type="GeneID" id="66300808"/>
<dbReference type="EMBL" id="JAIFTX010000004">
    <property type="protein sequence ID" value="MBX7289940.1"/>
    <property type="molecule type" value="Genomic_DNA"/>
</dbReference>
<comment type="caution">
    <text evidence="1">The sequence shown here is derived from an EMBL/GenBank/DDBJ whole genome shotgun (WGS) entry which is preliminary data.</text>
</comment>
<accession>A0ABD4RF96</accession>
<evidence type="ECO:0000313" key="2">
    <source>
        <dbReference type="Proteomes" id="UP000775179"/>
    </source>
</evidence>
<reference evidence="1 2" key="1">
    <citation type="submission" date="2021-08" db="EMBL/GenBank/DDBJ databases">
        <title>Genome sequence analysis of Clostridium chauvoei strains of European origin and evaluation of typing options for outbreak investigations.</title>
        <authorList>
            <person name="Abdel-Glil M."/>
            <person name="Thomas P."/>
            <person name="Seyboldt C."/>
        </authorList>
    </citation>
    <scope>NUCLEOTIDE SEQUENCE [LARGE SCALE GENOMIC DNA]</scope>
    <source>
        <strain evidence="1 2">S0260-09</strain>
    </source>
</reference>
<evidence type="ECO:0000313" key="1">
    <source>
        <dbReference type="EMBL" id="MBX7289940.1"/>
    </source>
</evidence>
<name>A0ABD4RF96_9CLOT</name>
<dbReference type="InterPro" id="IPR021321">
    <property type="entry name" value="DUF2922"/>
</dbReference>
<dbReference type="Proteomes" id="UP000775179">
    <property type="component" value="Unassembled WGS sequence"/>
</dbReference>
<organism evidence="1 2">
    <name type="scientific">Clostridium chauvoei</name>
    <dbReference type="NCBI Taxonomy" id="46867"/>
    <lineage>
        <taxon>Bacteria</taxon>
        <taxon>Bacillati</taxon>
        <taxon>Bacillota</taxon>
        <taxon>Clostridia</taxon>
        <taxon>Eubacteriales</taxon>
        <taxon>Clostridiaceae</taxon>
        <taxon>Clostridium</taxon>
    </lineage>
</organism>
<sequence>MATTTTIVMSFKDPVEKTFKLSVRDVNPEINEDNINALMDNIVANNVIETEYGALASKEKAEVIVKEVTEVNLV</sequence>
<protein>
    <submittedName>
        <fullName evidence="1">DUF2922 domain-containing protein</fullName>
    </submittedName>
</protein>
<dbReference type="AlphaFoldDB" id="A0ABD4RF96"/>
<dbReference type="RefSeq" id="WP_021874796.1">
    <property type="nucleotide sequence ID" value="NZ_CP018624.1"/>
</dbReference>